<feature type="transmembrane region" description="Helical" evidence="10">
    <location>
        <begin position="194"/>
        <end position="215"/>
    </location>
</feature>
<evidence type="ECO:0000256" key="5">
    <source>
        <dbReference type="ARBA" id="ARBA00022692"/>
    </source>
</evidence>
<feature type="transmembrane region" description="Helical" evidence="10">
    <location>
        <begin position="136"/>
        <end position="155"/>
    </location>
</feature>
<feature type="transmembrane region" description="Helical" evidence="10">
    <location>
        <begin position="418"/>
        <end position="439"/>
    </location>
</feature>
<accession>A0A9D9IJF1</accession>
<keyword evidence="4" id="KW-1003">Cell membrane</keyword>
<evidence type="ECO:0000256" key="7">
    <source>
        <dbReference type="ARBA" id="ARBA00023065"/>
    </source>
</evidence>
<keyword evidence="3" id="KW-0050">Antiport</keyword>
<dbReference type="NCBIfam" id="TIGR00797">
    <property type="entry name" value="matE"/>
    <property type="match status" value="1"/>
</dbReference>
<evidence type="ECO:0000313" key="12">
    <source>
        <dbReference type="Proteomes" id="UP000823604"/>
    </source>
</evidence>
<feature type="transmembrane region" description="Helical" evidence="10">
    <location>
        <begin position="387"/>
        <end position="406"/>
    </location>
</feature>
<feature type="transmembrane region" description="Helical" evidence="10">
    <location>
        <begin position="94"/>
        <end position="116"/>
    </location>
</feature>
<keyword evidence="2" id="KW-0813">Transport</keyword>
<feature type="transmembrane region" description="Helical" evidence="10">
    <location>
        <begin position="49"/>
        <end position="73"/>
    </location>
</feature>
<keyword evidence="7" id="KW-0406">Ion transport</keyword>
<dbReference type="GO" id="GO:0006811">
    <property type="term" value="P:monoatomic ion transport"/>
    <property type="evidence" value="ECO:0007669"/>
    <property type="project" value="UniProtKB-KW"/>
</dbReference>
<keyword evidence="8 10" id="KW-0472">Membrane</keyword>
<dbReference type="GO" id="GO:0042910">
    <property type="term" value="F:xenobiotic transmembrane transporter activity"/>
    <property type="evidence" value="ECO:0007669"/>
    <property type="project" value="InterPro"/>
</dbReference>
<comment type="subcellular location">
    <subcellularLocation>
        <location evidence="1">Cell membrane</location>
        <topology evidence="1">Multi-pass membrane protein</topology>
    </subcellularLocation>
</comment>
<gene>
    <name evidence="11" type="ORF">IAB81_06655</name>
</gene>
<dbReference type="InterPro" id="IPR048279">
    <property type="entry name" value="MdtK-like"/>
</dbReference>
<dbReference type="PANTHER" id="PTHR43298">
    <property type="entry name" value="MULTIDRUG RESISTANCE PROTEIN NORM-RELATED"/>
    <property type="match status" value="1"/>
</dbReference>
<comment type="caution">
    <text evidence="11">The sequence shown here is derived from an EMBL/GenBank/DDBJ whole genome shotgun (WGS) entry which is preliminary data.</text>
</comment>
<evidence type="ECO:0000256" key="2">
    <source>
        <dbReference type="ARBA" id="ARBA00022448"/>
    </source>
</evidence>
<feature type="transmembrane region" description="Helical" evidence="10">
    <location>
        <begin position="167"/>
        <end position="188"/>
    </location>
</feature>
<dbReference type="PIRSF" id="PIRSF006603">
    <property type="entry name" value="DinF"/>
    <property type="match status" value="1"/>
</dbReference>
<evidence type="ECO:0000256" key="3">
    <source>
        <dbReference type="ARBA" id="ARBA00022449"/>
    </source>
</evidence>
<dbReference type="AlphaFoldDB" id="A0A9D9IJF1"/>
<feature type="transmembrane region" description="Helical" evidence="10">
    <location>
        <begin position="364"/>
        <end position="380"/>
    </location>
</feature>
<dbReference type="CDD" id="cd13138">
    <property type="entry name" value="MATE_yoeA_like"/>
    <property type="match status" value="1"/>
</dbReference>
<evidence type="ECO:0000256" key="6">
    <source>
        <dbReference type="ARBA" id="ARBA00022989"/>
    </source>
</evidence>
<dbReference type="GO" id="GO:0005886">
    <property type="term" value="C:plasma membrane"/>
    <property type="evidence" value="ECO:0007669"/>
    <property type="project" value="UniProtKB-SubCell"/>
</dbReference>
<feature type="transmembrane region" description="Helical" evidence="10">
    <location>
        <begin position="317"/>
        <end position="337"/>
    </location>
</feature>
<name>A0A9D9IJF1_9BACT</name>
<dbReference type="Pfam" id="PF01554">
    <property type="entry name" value="MatE"/>
    <property type="match status" value="2"/>
</dbReference>
<keyword evidence="5 10" id="KW-0812">Transmembrane</keyword>
<evidence type="ECO:0000256" key="1">
    <source>
        <dbReference type="ARBA" id="ARBA00004651"/>
    </source>
</evidence>
<evidence type="ECO:0000313" key="11">
    <source>
        <dbReference type="EMBL" id="MBO8473295.1"/>
    </source>
</evidence>
<proteinExistence type="predicted"/>
<sequence length="457" mass="50281">MKNRGDLTQGVIPRTLLTFTLPMMVSSLLQQCYNITDTLIVGQFIGRQALAAVGSAYALMVFLVSILSGLSMGSGTVFSQQFGAGDFPRMRRSIFMSFVFIGAIALLLNAAVFIWIDPILGWLSVPDDVYGMMRSYLVIIFTGIVFTFLSNFYSSLLRSVGDSMTPLVFFAISALLNIGLDLFFILVLDMGIEGAAVATVVSQAVGALLIVWHTYRKCSELRLRREDMRFDVAGFKEILSFSSLTCIQQSIMNFGILLVQGLVNSFGTVVMAAFAAAVKIDSFAYTPVQEFGNAFSTFVAQNFGAGKKDRIRSGVRSAVAVAVLFSVFVSAMVFIFARQLMLVFVRPEEAEIIDAGVRYLRIEGSFYVGIGLLFLLYGYYRAIRRPGMSVVLTVLSLGTRVGLSYWLASVPGIGETGIWWSIPIGWALADIVGIACYFVKNRPNHFRSRTVGRGYFH</sequence>
<dbReference type="InterPro" id="IPR002528">
    <property type="entry name" value="MATE_fam"/>
</dbReference>
<reference evidence="11" key="2">
    <citation type="journal article" date="2021" name="PeerJ">
        <title>Extensive microbial diversity within the chicken gut microbiome revealed by metagenomics and culture.</title>
        <authorList>
            <person name="Gilroy R."/>
            <person name="Ravi A."/>
            <person name="Getino M."/>
            <person name="Pursley I."/>
            <person name="Horton D.L."/>
            <person name="Alikhan N.F."/>
            <person name="Baker D."/>
            <person name="Gharbi K."/>
            <person name="Hall N."/>
            <person name="Watson M."/>
            <person name="Adriaenssens E.M."/>
            <person name="Foster-Nyarko E."/>
            <person name="Jarju S."/>
            <person name="Secka A."/>
            <person name="Antonio M."/>
            <person name="Oren A."/>
            <person name="Chaudhuri R.R."/>
            <person name="La Ragione R."/>
            <person name="Hildebrand F."/>
            <person name="Pallen M.J."/>
        </authorList>
    </citation>
    <scope>NUCLEOTIDE SEQUENCE</scope>
    <source>
        <strain evidence="11">B1-8020</strain>
    </source>
</reference>
<feature type="transmembrane region" description="Helical" evidence="10">
    <location>
        <begin position="12"/>
        <end position="29"/>
    </location>
</feature>
<protein>
    <recommendedName>
        <fullName evidence="9">Multidrug-efflux transporter</fullName>
    </recommendedName>
</protein>
<reference evidence="11" key="1">
    <citation type="submission" date="2020-10" db="EMBL/GenBank/DDBJ databases">
        <authorList>
            <person name="Gilroy R."/>
        </authorList>
    </citation>
    <scope>NUCLEOTIDE SEQUENCE</scope>
    <source>
        <strain evidence="11">B1-8020</strain>
    </source>
</reference>
<organism evidence="11 12">
    <name type="scientific">Candidatus Merdivivens pullicola</name>
    <dbReference type="NCBI Taxonomy" id="2840872"/>
    <lineage>
        <taxon>Bacteria</taxon>
        <taxon>Pseudomonadati</taxon>
        <taxon>Bacteroidota</taxon>
        <taxon>Bacteroidia</taxon>
        <taxon>Bacteroidales</taxon>
        <taxon>Muribaculaceae</taxon>
        <taxon>Muribaculaceae incertae sedis</taxon>
        <taxon>Candidatus Merdivivens</taxon>
    </lineage>
</organism>
<dbReference type="GO" id="GO:0015297">
    <property type="term" value="F:antiporter activity"/>
    <property type="evidence" value="ECO:0007669"/>
    <property type="project" value="UniProtKB-KW"/>
</dbReference>
<evidence type="ECO:0000256" key="9">
    <source>
        <dbReference type="ARBA" id="ARBA00031636"/>
    </source>
</evidence>
<evidence type="ECO:0000256" key="10">
    <source>
        <dbReference type="SAM" id="Phobius"/>
    </source>
</evidence>
<dbReference type="Proteomes" id="UP000823604">
    <property type="component" value="Unassembled WGS sequence"/>
</dbReference>
<dbReference type="InterPro" id="IPR050222">
    <property type="entry name" value="MATE_MdtK"/>
</dbReference>
<keyword evidence="6 10" id="KW-1133">Transmembrane helix</keyword>
<dbReference type="PANTHER" id="PTHR43298:SF2">
    <property type="entry name" value="FMN_FAD EXPORTER YEEO-RELATED"/>
    <property type="match status" value="1"/>
</dbReference>
<evidence type="ECO:0000256" key="4">
    <source>
        <dbReference type="ARBA" id="ARBA00022475"/>
    </source>
</evidence>
<evidence type="ECO:0000256" key="8">
    <source>
        <dbReference type="ARBA" id="ARBA00023136"/>
    </source>
</evidence>
<dbReference type="EMBL" id="JADIMA010000066">
    <property type="protein sequence ID" value="MBO8473295.1"/>
    <property type="molecule type" value="Genomic_DNA"/>
</dbReference>